<protein>
    <recommendedName>
        <fullName evidence="2 8">DNA repair protein RecN</fullName>
    </recommendedName>
    <alternativeName>
        <fullName evidence="7 8">Recombination protein N</fullName>
    </alternativeName>
</protein>
<dbReference type="GO" id="GO:0006310">
    <property type="term" value="P:DNA recombination"/>
    <property type="evidence" value="ECO:0007669"/>
    <property type="project" value="InterPro"/>
</dbReference>
<comment type="caution">
    <text evidence="10">The sequence shown here is derived from an EMBL/GenBank/DDBJ whole genome shotgun (WGS) entry which is preliminary data.</text>
</comment>
<dbReference type="SUPFAM" id="SSF52540">
    <property type="entry name" value="P-loop containing nucleoside triphosphate hydrolases"/>
    <property type="match status" value="1"/>
</dbReference>
<dbReference type="InterPro" id="IPR004604">
    <property type="entry name" value="DNA_recomb/repair_RecN"/>
</dbReference>
<feature type="domain" description="Rad50/SbcC-type AAA" evidence="9">
    <location>
        <begin position="4"/>
        <end position="53"/>
    </location>
</feature>
<accession>A0A921GHQ7</accession>
<dbReference type="CDD" id="cd03241">
    <property type="entry name" value="ABC_RecN"/>
    <property type="match status" value="1"/>
</dbReference>
<dbReference type="PANTHER" id="PTHR11059">
    <property type="entry name" value="DNA REPAIR PROTEIN RECN"/>
    <property type="match status" value="1"/>
</dbReference>
<reference evidence="10" key="1">
    <citation type="journal article" date="2021" name="PeerJ">
        <title>Extensive microbial diversity within the chicken gut microbiome revealed by metagenomics and culture.</title>
        <authorList>
            <person name="Gilroy R."/>
            <person name="Ravi A."/>
            <person name="Getino M."/>
            <person name="Pursley I."/>
            <person name="Horton D.L."/>
            <person name="Alikhan N.F."/>
            <person name="Baker D."/>
            <person name="Gharbi K."/>
            <person name="Hall N."/>
            <person name="Watson M."/>
            <person name="Adriaenssens E.M."/>
            <person name="Foster-Nyarko E."/>
            <person name="Jarju S."/>
            <person name="Secka A."/>
            <person name="Antonio M."/>
            <person name="Oren A."/>
            <person name="Chaudhuri R.R."/>
            <person name="La Ragione R."/>
            <person name="Hildebrand F."/>
            <person name="Pallen M.J."/>
        </authorList>
    </citation>
    <scope>NUCLEOTIDE SEQUENCE</scope>
    <source>
        <strain evidence="10">CHK124-7917</strain>
    </source>
</reference>
<evidence type="ECO:0000256" key="5">
    <source>
        <dbReference type="ARBA" id="ARBA00022840"/>
    </source>
</evidence>
<dbReference type="AlphaFoldDB" id="A0A921GHQ7"/>
<name>A0A921GHQ7_9ACTN</name>
<keyword evidence="3" id="KW-0547">Nucleotide-binding</keyword>
<sequence length="549" mass="58583">MIDELHVRNVALIRDASIEPAAGLTVLTGETGAGKTALLSSIKLLVGERADAGMVREGAPALEVEGRLFLPGDDEDGTVVRRRVGADGRGRVDVDGHMASVRELARRVGATVDLCGQHEHQRLLSVQTHVDMLDSWAGAPAAVALGAYREALAAAEAAASELERVREMGRATGERLDEAAFVLRRIDEVDPREGELEELEARLPRAEHGEALMEAASGARELLSGDGGACDALGDAVRALSDAARFDPALGSWAKVLESSLIDVEDVASELRDYADGLDFDPEELERLQGRLARLEGLRRAYGPSMADVLRRRDEAREVVEAASDGGELERRAAEELRRREAALAEAADALDAVRAEAAPRLARAVSEQMAFLEMGSAELVVSQERLPRAEWTRSGASRVEFLYRPGAGLTARPLRKIASGGEVSRVMLACKVVLGEADDCETLVFDEVDAGVGGATAVALASVLARLAATHQVIVVTHLAQVAVAAERHYLVRKSEGESGVPETSLVEISGEDRVAEVSRMLSGDTGEASRDLAREMLEHRAERGDGA</sequence>
<evidence type="ECO:0000256" key="3">
    <source>
        <dbReference type="ARBA" id="ARBA00022741"/>
    </source>
</evidence>
<proteinExistence type="inferred from homology"/>
<dbReference type="GO" id="GO:0009432">
    <property type="term" value="P:SOS response"/>
    <property type="evidence" value="ECO:0007669"/>
    <property type="project" value="TreeGrafter"/>
</dbReference>
<dbReference type="Proteomes" id="UP000697330">
    <property type="component" value="Unassembled WGS sequence"/>
</dbReference>
<dbReference type="Pfam" id="PF13476">
    <property type="entry name" value="AAA_23"/>
    <property type="match status" value="1"/>
</dbReference>
<dbReference type="InterPro" id="IPR038729">
    <property type="entry name" value="Rad50/SbcC_AAA"/>
</dbReference>
<evidence type="ECO:0000256" key="6">
    <source>
        <dbReference type="ARBA" id="ARBA00023204"/>
    </source>
</evidence>
<comment type="similarity">
    <text evidence="1 8">Belongs to the RecN family.</text>
</comment>
<evidence type="ECO:0000259" key="9">
    <source>
        <dbReference type="Pfam" id="PF13476"/>
    </source>
</evidence>
<dbReference type="RefSeq" id="WP_274959721.1">
    <property type="nucleotide sequence ID" value="NZ_DYWQ01000158.1"/>
</dbReference>
<dbReference type="PANTHER" id="PTHR11059:SF0">
    <property type="entry name" value="DNA REPAIR PROTEIN RECN"/>
    <property type="match status" value="1"/>
</dbReference>
<evidence type="ECO:0000256" key="8">
    <source>
        <dbReference type="PIRNR" id="PIRNR003128"/>
    </source>
</evidence>
<keyword evidence="5" id="KW-0067">ATP-binding</keyword>
<evidence type="ECO:0000256" key="4">
    <source>
        <dbReference type="ARBA" id="ARBA00022763"/>
    </source>
</evidence>
<dbReference type="GO" id="GO:0016887">
    <property type="term" value="F:ATP hydrolysis activity"/>
    <property type="evidence" value="ECO:0007669"/>
    <property type="project" value="InterPro"/>
</dbReference>
<evidence type="ECO:0000313" key="10">
    <source>
        <dbReference type="EMBL" id="HJF46159.1"/>
    </source>
</evidence>
<dbReference type="NCBIfam" id="TIGR00634">
    <property type="entry name" value="recN"/>
    <property type="match status" value="1"/>
</dbReference>
<dbReference type="Gene3D" id="3.40.50.300">
    <property type="entry name" value="P-loop containing nucleotide triphosphate hydrolases"/>
    <property type="match status" value="2"/>
</dbReference>
<dbReference type="GO" id="GO:0006302">
    <property type="term" value="P:double-strand break repair"/>
    <property type="evidence" value="ECO:0007669"/>
    <property type="project" value="InterPro"/>
</dbReference>
<evidence type="ECO:0000313" key="11">
    <source>
        <dbReference type="Proteomes" id="UP000697330"/>
    </source>
</evidence>
<gene>
    <name evidence="10" type="primary">recN</name>
    <name evidence="10" type="ORF">K8U72_10355</name>
</gene>
<comment type="function">
    <text evidence="8">May be involved in recombinational repair of damaged DNA.</text>
</comment>
<dbReference type="GO" id="GO:0043590">
    <property type="term" value="C:bacterial nucleoid"/>
    <property type="evidence" value="ECO:0007669"/>
    <property type="project" value="TreeGrafter"/>
</dbReference>
<reference evidence="10" key="2">
    <citation type="submission" date="2021-09" db="EMBL/GenBank/DDBJ databases">
        <authorList>
            <person name="Gilroy R."/>
        </authorList>
    </citation>
    <scope>NUCLEOTIDE SEQUENCE</scope>
    <source>
        <strain evidence="10">CHK124-7917</strain>
    </source>
</reference>
<dbReference type="GO" id="GO:0005524">
    <property type="term" value="F:ATP binding"/>
    <property type="evidence" value="ECO:0007669"/>
    <property type="project" value="UniProtKB-KW"/>
</dbReference>
<keyword evidence="6 8" id="KW-0234">DNA repair</keyword>
<evidence type="ECO:0000256" key="2">
    <source>
        <dbReference type="ARBA" id="ARBA00021315"/>
    </source>
</evidence>
<dbReference type="InterPro" id="IPR027417">
    <property type="entry name" value="P-loop_NTPase"/>
</dbReference>
<organism evidence="10 11">
    <name type="scientific">Thermophilibacter provencensis</name>
    <dbReference type="NCBI Taxonomy" id="1852386"/>
    <lineage>
        <taxon>Bacteria</taxon>
        <taxon>Bacillati</taxon>
        <taxon>Actinomycetota</taxon>
        <taxon>Coriobacteriia</taxon>
        <taxon>Coriobacteriales</taxon>
        <taxon>Atopobiaceae</taxon>
        <taxon>Thermophilibacter</taxon>
    </lineage>
</organism>
<evidence type="ECO:0000256" key="1">
    <source>
        <dbReference type="ARBA" id="ARBA00009441"/>
    </source>
</evidence>
<dbReference type="EMBL" id="DYWQ01000158">
    <property type="protein sequence ID" value="HJF46159.1"/>
    <property type="molecule type" value="Genomic_DNA"/>
</dbReference>
<dbReference type="PIRSF" id="PIRSF003128">
    <property type="entry name" value="RecN"/>
    <property type="match status" value="1"/>
</dbReference>
<keyword evidence="4 8" id="KW-0227">DNA damage</keyword>
<evidence type="ECO:0000256" key="7">
    <source>
        <dbReference type="ARBA" id="ARBA00033408"/>
    </source>
</evidence>